<dbReference type="Pfam" id="PF00043">
    <property type="entry name" value="GST_C"/>
    <property type="match status" value="1"/>
</dbReference>
<keyword evidence="5" id="KW-1185">Reference proteome</keyword>
<dbReference type="Gene3D" id="3.40.30.10">
    <property type="entry name" value="Glutaredoxin"/>
    <property type="match status" value="1"/>
</dbReference>
<evidence type="ECO:0000313" key="5">
    <source>
        <dbReference type="Proteomes" id="UP000229081"/>
    </source>
</evidence>
<reference evidence="4 5" key="1">
    <citation type="submission" date="2017-11" db="EMBL/GenBank/DDBJ databases">
        <title>Complete genome sequence of Sphingomonas sp. Strain Cra20, a psychrotolerant potential plant growth promoting rhizobacteria.</title>
        <authorList>
            <person name="Luo Y."/>
        </authorList>
    </citation>
    <scope>NUCLEOTIDE SEQUENCE [LARGE SCALE GENOMIC DNA]</scope>
    <source>
        <strain evidence="4 5">Cra20</strain>
    </source>
</reference>
<name>A0A2K8MHG0_9SPHN</name>
<evidence type="ECO:0000256" key="1">
    <source>
        <dbReference type="RuleBase" id="RU003494"/>
    </source>
</evidence>
<dbReference type="CDD" id="cd03057">
    <property type="entry name" value="GST_N_Beta"/>
    <property type="match status" value="1"/>
</dbReference>
<dbReference type="InterPro" id="IPR010987">
    <property type="entry name" value="Glutathione-S-Trfase_C-like"/>
</dbReference>
<dbReference type="SFLD" id="SFLDG00358">
    <property type="entry name" value="Main_(cytGST)"/>
    <property type="match status" value="1"/>
</dbReference>
<dbReference type="PROSITE" id="PS50404">
    <property type="entry name" value="GST_NTER"/>
    <property type="match status" value="1"/>
</dbReference>
<protein>
    <submittedName>
        <fullName evidence="4">Glutathione S-transferase</fullName>
    </submittedName>
</protein>
<dbReference type="SUPFAM" id="SSF52833">
    <property type="entry name" value="Thioredoxin-like"/>
    <property type="match status" value="1"/>
</dbReference>
<dbReference type="SFLD" id="SFLDG01150">
    <property type="entry name" value="Main.1:_Beta-like"/>
    <property type="match status" value="1"/>
</dbReference>
<dbReference type="InterPro" id="IPR004045">
    <property type="entry name" value="Glutathione_S-Trfase_N"/>
</dbReference>
<dbReference type="PANTHER" id="PTHR44051">
    <property type="entry name" value="GLUTATHIONE S-TRANSFERASE-RELATED"/>
    <property type="match status" value="1"/>
</dbReference>
<gene>
    <name evidence="4" type="ORF">CVN68_16210</name>
</gene>
<dbReference type="SFLD" id="SFLDS00019">
    <property type="entry name" value="Glutathione_Transferase_(cytos"/>
    <property type="match status" value="1"/>
</dbReference>
<proteinExistence type="inferred from homology"/>
<feature type="domain" description="GST C-terminal" evidence="3">
    <location>
        <begin position="88"/>
        <end position="206"/>
    </location>
</feature>
<organism evidence="4 5">
    <name type="scientific">Sphingomonas psychrotolerans</name>
    <dbReference type="NCBI Taxonomy" id="1327635"/>
    <lineage>
        <taxon>Bacteria</taxon>
        <taxon>Pseudomonadati</taxon>
        <taxon>Pseudomonadota</taxon>
        <taxon>Alphaproteobacteria</taxon>
        <taxon>Sphingomonadales</taxon>
        <taxon>Sphingomonadaceae</taxon>
        <taxon>Sphingomonas</taxon>
    </lineage>
</organism>
<keyword evidence="4" id="KW-0808">Transferase</keyword>
<dbReference type="PANTHER" id="PTHR44051:SF8">
    <property type="entry name" value="GLUTATHIONE S-TRANSFERASE GSTA"/>
    <property type="match status" value="1"/>
</dbReference>
<dbReference type="Pfam" id="PF02798">
    <property type="entry name" value="GST_N"/>
    <property type="match status" value="1"/>
</dbReference>
<evidence type="ECO:0000313" key="4">
    <source>
        <dbReference type="EMBL" id="ATY33317.1"/>
    </source>
</evidence>
<dbReference type="CDD" id="cd03188">
    <property type="entry name" value="GST_C_Beta"/>
    <property type="match status" value="1"/>
</dbReference>
<dbReference type="AlphaFoldDB" id="A0A2K8MHG0"/>
<dbReference type="InterPro" id="IPR036282">
    <property type="entry name" value="Glutathione-S-Trfase_C_sf"/>
</dbReference>
<dbReference type="Gene3D" id="1.20.1050.10">
    <property type="match status" value="1"/>
</dbReference>
<dbReference type="SUPFAM" id="SSF47616">
    <property type="entry name" value="GST C-terminal domain-like"/>
    <property type="match status" value="1"/>
</dbReference>
<dbReference type="GO" id="GO:0016740">
    <property type="term" value="F:transferase activity"/>
    <property type="evidence" value="ECO:0007669"/>
    <property type="project" value="UniProtKB-KW"/>
</dbReference>
<dbReference type="InterPro" id="IPR040079">
    <property type="entry name" value="Glutathione_S-Trfase"/>
</dbReference>
<dbReference type="PROSITE" id="PS50405">
    <property type="entry name" value="GST_CTER"/>
    <property type="match status" value="1"/>
</dbReference>
<dbReference type="Proteomes" id="UP000229081">
    <property type="component" value="Chromosome"/>
</dbReference>
<sequence>MVMKLYFRPFACSLAARIAIEEAELDAEFVAVPADGRLPDGRHFSQLSPMGYVPAIETRGGFVLTEGPAVLTYIAELAPEGSLSFTGFSDAHYRMLAWLNFISTELHKAVFAPLLGKSASPEERTAALTRVARPFDMLARHLEGREFLEDRFTVADAYLLSVLNWCEHSGVAIADWPVLLDYRTRLRKRPSVARAMAEEWPLLKAA</sequence>
<feature type="domain" description="GST N-terminal" evidence="2">
    <location>
        <begin position="1"/>
        <end position="82"/>
    </location>
</feature>
<comment type="similarity">
    <text evidence="1">Belongs to the GST superfamily.</text>
</comment>
<evidence type="ECO:0000259" key="3">
    <source>
        <dbReference type="PROSITE" id="PS50405"/>
    </source>
</evidence>
<dbReference type="EMBL" id="CP024923">
    <property type="protein sequence ID" value="ATY33317.1"/>
    <property type="molecule type" value="Genomic_DNA"/>
</dbReference>
<dbReference type="InterPro" id="IPR036249">
    <property type="entry name" value="Thioredoxin-like_sf"/>
</dbReference>
<evidence type="ECO:0000259" key="2">
    <source>
        <dbReference type="PROSITE" id="PS50404"/>
    </source>
</evidence>
<dbReference type="KEGG" id="sphc:CVN68_16210"/>
<accession>A0A2K8MHG0</accession>
<dbReference type="InterPro" id="IPR004046">
    <property type="entry name" value="GST_C"/>
</dbReference>